<organism evidence="9 10">
    <name type="scientific">Hymenochirus boettgeri</name>
    <name type="common">Congo dwarf clawed frog</name>
    <dbReference type="NCBI Taxonomy" id="247094"/>
    <lineage>
        <taxon>Eukaryota</taxon>
        <taxon>Metazoa</taxon>
        <taxon>Chordata</taxon>
        <taxon>Craniata</taxon>
        <taxon>Vertebrata</taxon>
        <taxon>Euteleostomi</taxon>
        <taxon>Amphibia</taxon>
        <taxon>Batrachia</taxon>
        <taxon>Anura</taxon>
        <taxon>Pipoidea</taxon>
        <taxon>Pipidae</taxon>
        <taxon>Pipinae</taxon>
        <taxon>Hymenochirus</taxon>
    </lineage>
</organism>
<dbReference type="AlphaFoldDB" id="A0A8T2JAJ4"/>
<dbReference type="OrthoDB" id="6134317at2759"/>
<keyword evidence="10" id="KW-1185">Reference proteome</keyword>
<feature type="disulfide bond" evidence="7">
    <location>
        <begin position="133"/>
        <end position="177"/>
    </location>
</feature>
<evidence type="ECO:0000313" key="9">
    <source>
        <dbReference type="EMBL" id="KAG8441372.1"/>
    </source>
</evidence>
<feature type="transmembrane region" description="Helical" evidence="8">
    <location>
        <begin position="12"/>
        <end position="36"/>
    </location>
</feature>
<keyword evidence="4 8" id="KW-1133">Transmembrane helix</keyword>
<sequence length="221" mass="24268">MGCFSFPKNDDIGGVAVLGIGIWVKVDGGSFVSILGSAAPQLMQVVNVGYLCIAGRGFLMLMGFLGCCGAMKESRCMLMLTEERCGISYVLFSQSRIFIEYLSSMAIKYLQKDYGENNELTAIWNTTMKEFKCCGFNGYTDFDNSKYFEKNEQYPPVCCDSHTPCNMDNISPDVKGCLSAFEQFFNRNGKIVGGVALGICALELVAMIVSLVLFCHIGNHS</sequence>
<evidence type="ECO:0000256" key="2">
    <source>
        <dbReference type="ARBA" id="ARBA00006840"/>
    </source>
</evidence>
<evidence type="ECO:0000256" key="1">
    <source>
        <dbReference type="ARBA" id="ARBA00004141"/>
    </source>
</evidence>
<evidence type="ECO:0000256" key="3">
    <source>
        <dbReference type="ARBA" id="ARBA00022692"/>
    </source>
</evidence>
<keyword evidence="7" id="KW-1015">Disulfide bond</keyword>
<dbReference type="EMBL" id="JAACNH010000006">
    <property type="protein sequence ID" value="KAG8441372.1"/>
    <property type="molecule type" value="Genomic_DNA"/>
</dbReference>
<dbReference type="CDD" id="cd03156">
    <property type="entry name" value="uroplakin_I_like_LEL"/>
    <property type="match status" value="1"/>
</dbReference>
<evidence type="ECO:0000256" key="6">
    <source>
        <dbReference type="ARBA" id="ARBA00023180"/>
    </source>
</evidence>
<accession>A0A8T2JAJ4</accession>
<dbReference type="Proteomes" id="UP000812440">
    <property type="component" value="Chromosome 3"/>
</dbReference>
<dbReference type="InterPro" id="IPR000301">
    <property type="entry name" value="Tetraspanin_animals"/>
</dbReference>
<evidence type="ECO:0000256" key="5">
    <source>
        <dbReference type="ARBA" id="ARBA00023136"/>
    </source>
</evidence>
<comment type="caution">
    <text evidence="8">Lacks conserved residue(s) required for the propagation of feature annotation.</text>
</comment>
<comment type="subcellular location">
    <subcellularLocation>
        <location evidence="1 8">Membrane</location>
        <topology evidence="1 8">Multi-pass membrane protein</topology>
    </subcellularLocation>
</comment>
<keyword evidence="6" id="KW-0325">Glycoprotein</keyword>
<evidence type="ECO:0000256" key="7">
    <source>
        <dbReference type="PIRSR" id="PIRSR002419-1"/>
    </source>
</evidence>
<dbReference type="PRINTS" id="PR00259">
    <property type="entry name" value="TMFOUR"/>
</dbReference>
<keyword evidence="3 8" id="KW-0812">Transmembrane</keyword>
<dbReference type="InterPro" id="IPR008952">
    <property type="entry name" value="Tetraspanin_EC2_sf"/>
</dbReference>
<dbReference type="SUPFAM" id="SSF48652">
    <property type="entry name" value="Tetraspanin"/>
    <property type="match status" value="1"/>
</dbReference>
<dbReference type="Gene3D" id="1.10.1450.10">
    <property type="entry name" value="Tetraspanin"/>
    <property type="match status" value="1"/>
</dbReference>
<evidence type="ECO:0000256" key="4">
    <source>
        <dbReference type="ARBA" id="ARBA00022989"/>
    </source>
</evidence>
<dbReference type="Pfam" id="PF00335">
    <property type="entry name" value="Tetraspanin"/>
    <property type="match status" value="1"/>
</dbReference>
<reference evidence="9" key="1">
    <citation type="thesis" date="2020" institute="ProQuest LLC" country="789 East Eisenhower Parkway, Ann Arbor, MI, USA">
        <title>Comparative Genomics and Chromosome Evolution.</title>
        <authorList>
            <person name="Mudd A.B."/>
        </authorList>
    </citation>
    <scope>NUCLEOTIDE SEQUENCE</scope>
    <source>
        <strain evidence="9">Female2</strain>
        <tissue evidence="9">Blood</tissue>
    </source>
</reference>
<keyword evidence="5 8" id="KW-0472">Membrane</keyword>
<proteinExistence type="inferred from homology"/>
<dbReference type="PIRSF" id="PIRSF002419">
    <property type="entry name" value="Tetraspanin"/>
    <property type="match status" value="1"/>
</dbReference>
<comment type="caution">
    <text evidence="9">The sequence shown here is derived from an EMBL/GenBank/DDBJ whole genome shotgun (WGS) entry which is preliminary data.</text>
</comment>
<dbReference type="InterPro" id="IPR018499">
    <property type="entry name" value="Tetraspanin/Peripherin"/>
</dbReference>
<feature type="transmembrane region" description="Helical" evidence="8">
    <location>
        <begin position="48"/>
        <end position="71"/>
    </location>
</feature>
<feature type="disulfide bond" evidence="7">
    <location>
        <begin position="134"/>
        <end position="159"/>
    </location>
</feature>
<protein>
    <recommendedName>
        <fullName evidence="8">Tetraspanin</fullName>
    </recommendedName>
</protein>
<gene>
    <name evidence="9" type="ORF">GDO86_006924</name>
</gene>
<evidence type="ECO:0000256" key="8">
    <source>
        <dbReference type="RuleBase" id="RU361218"/>
    </source>
</evidence>
<dbReference type="PANTHER" id="PTHR19282:SF545">
    <property type="entry name" value="TETRASPANIN"/>
    <property type="match status" value="1"/>
</dbReference>
<evidence type="ECO:0000313" key="10">
    <source>
        <dbReference type="Proteomes" id="UP000812440"/>
    </source>
</evidence>
<dbReference type="GO" id="GO:0005886">
    <property type="term" value="C:plasma membrane"/>
    <property type="evidence" value="ECO:0007669"/>
    <property type="project" value="TreeGrafter"/>
</dbReference>
<name>A0A8T2JAJ4_9PIPI</name>
<feature type="transmembrane region" description="Helical" evidence="8">
    <location>
        <begin position="191"/>
        <end position="214"/>
    </location>
</feature>
<dbReference type="PANTHER" id="PTHR19282">
    <property type="entry name" value="TETRASPANIN"/>
    <property type="match status" value="1"/>
</dbReference>
<comment type="similarity">
    <text evidence="2 8">Belongs to the tetraspanin (TM4SF) family.</text>
</comment>